<protein>
    <submittedName>
        <fullName evidence="1">Uncharacterized protein</fullName>
    </submittedName>
</protein>
<dbReference type="AlphaFoldDB" id="X1CSU6"/>
<evidence type="ECO:0000313" key="1">
    <source>
        <dbReference type="EMBL" id="GAG99168.1"/>
    </source>
</evidence>
<dbReference type="EMBL" id="BART01023985">
    <property type="protein sequence ID" value="GAG99168.1"/>
    <property type="molecule type" value="Genomic_DNA"/>
</dbReference>
<comment type="caution">
    <text evidence="1">The sequence shown here is derived from an EMBL/GenBank/DDBJ whole genome shotgun (WGS) entry which is preliminary data.</text>
</comment>
<sequence>MNNNTNTNPPTRRALQAYDVRLHSIGADPDPILRVLAYSRPEALRKGADAIERGYQWCRQLSAERAD</sequence>
<reference evidence="1" key="1">
    <citation type="journal article" date="2014" name="Front. Microbiol.">
        <title>High frequency of phylogenetically diverse reductive dehalogenase-homologous genes in deep subseafloor sedimentary metagenomes.</title>
        <authorList>
            <person name="Kawai M."/>
            <person name="Futagami T."/>
            <person name="Toyoda A."/>
            <person name="Takaki Y."/>
            <person name="Nishi S."/>
            <person name="Hori S."/>
            <person name="Arai W."/>
            <person name="Tsubouchi T."/>
            <person name="Morono Y."/>
            <person name="Uchiyama I."/>
            <person name="Ito T."/>
            <person name="Fujiyama A."/>
            <person name="Inagaki F."/>
            <person name="Takami H."/>
        </authorList>
    </citation>
    <scope>NUCLEOTIDE SEQUENCE</scope>
    <source>
        <strain evidence="1">Expedition CK06-06</strain>
    </source>
</reference>
<name>X1CSU6_9ZZZZ</name>
<organism evidence="1">
    <name type="scientific">marine sediment metagenome</name>
    <dbReference type="NCBI Taxonomy" id="412755"/>
    <lineage>
        <taxon>unclassified sequences</taxon>
        <taxon>metagenomes</taxon>
        <taxon>ecological metagenomes</taxon>
    </lineage>
</organism>
<proteinExistence type="predicted"/>
<gene>
    <name evidence="1" type="ORF">S01H4_43470</name>
</gene>
<accession>X1CSU6</accession>